<dbReference type="Proteomes" id="UP000027195">
    <property type="component" value="Unassembled WGS sequence"/>
</dbReference>
<dbReference type="PANTHER" id="PTHR11941">
    <property type="entry name" value="ENOYL-COA HYDRATASE-RELATED"/>
    <property type="match status" value="1"/>
</dbReference>
<keyword evidence="4" id="KW-1185">Reference proteome</keyword>
<organism evidence="3 4">
    <name type="scientific">Botryobasidium botryosum (strain FD-172 SS1)</name>
    <dbReference type="NCBI Taxonomy" id="930990"/>
    <lineage>
        <taxon>Eukaryota</taxon>
        <taxon>Fungi</taxon>
        <taxon>Dikarya</taxon>
        <taxon>Basidiomycota</taxon>
        <taxon>Agaricomycotina</taxon>
        <taxon>Agaricomycetes</taxon>
        <taxon>Cantharellales</taxon>
        <taxon>Botryobasidiaceae</taxon>
        <taxon>Botryobasidium</taxon>
    </lineage>
</organism>
<dbReference type="OrthoDB" id="1696280at2759"/>
<dbReference type="PANTHER" id="PTHR11941:SF75">
    <property type="entry name" value="ENOYL-COA HYDRATASE_ISOMERASE FAMILY PROTEIN"/>
    <property type="match status" value="1"/>
</dbReference>
<accession>A0A067MI77</accession>
<gene>
    <name evidence="3" type="ORF">BOTBODRAFT_31897</name>
</gene>
<dbReference type="InterPro" id="IPR001753">
    <property type="entry name" value="Enoyl-CoA_hydra/iso"/>
</dbReference>
<dbReference type="InterPro" id="IPR029045">
    <property type="entry name" value="ClpP/crotonase-like_dom_sf"/>
</dbReference>
<dbReference type="SUPFAM" id="SSF52096">
    <property type="entry name" value="ClpP/crotonase"/>
    <property type="match status" value="1"/>
</dbReference>
<evidence type="ECO:0000313" key="4">
    <source>
        <dbReference type="Proteomes" id="UP000027195"/>
    </source>
</evidence>
<dbReference type="PROSITE" id="PS00166">
    <property type="entry name" value="ENOYL_COA_HYDRATASE"/>
    <property type="match status" value="1"/>
</dbReference>
<evidence type="ECO:0000313" key="3">
    <source>
        <dbReference type="EMBL" id="KDQ15244.1"/>
    </source>
</evidence>
<dbReference type="STRING" id="930990.A0A067MI77"/>
<dbReference type="GO" id="GO:0006635">
    <property type="term" value="P:fatty acid beta-oxidation"/>
    <property type="evidence" value="ECO:0007669"/>
    <property type="project" value="TreeGrafter"/>
</dbReference>
<sequence length="274" mass="29994">MAMPSPTFPFNLPAGTSSAPLAIVTHPTPTLWVIELRHGADNRITTHLLLDVLTPALDAVEQDWRATRGPEEGARWAPGALVIIGALDQDKFFSNGLDYLAAIQSEIFFPRIFHPVLTRLMSFPIPTIAALNGHTFAGGMLLALSCDYRVMTSGKAWCSMNEIHFGAPITACTAEILRAKIRSPNVLRACILEGRRFTPQDALANGLVDEIVDGKSADILHKAGEFARRVEGCAVTGVWGIMKKSIYPRVFETATEFAHRMTPNEQQAIFQAKL</sequence>
<proteinExistence type="inferred from homology"/>
<dbReference type="GO" id="GO:0005777">
    <property type="term" value="C:peroxisome"/>
    <property type="evidence" value="ECO:0007669"/>
    <property type="project" value="TreeGrafter"/>
</dbReference>
<comment type="similarity">
    <text evidence="1 2">Belongs to the enoyl-CoA hydratase/isomerase family.</text>
</comment>
<protein>
    <recommendedName>
        <fullName evidence="5">Enoyl-CoA hydratase</fullName>
    </recommendedName>
</protein>
<name>A0A067MI77_BOTB1</name>
<dbReference type="Gene3D" id="3.90.226.10">
    <property type="entry name" value="2-enoyl-CoA Hydratase, Chain A, domain 1"/>
    <property type="match status" value="1"/>
</dbReference>
<dbReference type="AlphaFoldDB" id="A0A067MI77"/>
<dbReference type="CDD" id="cd06558">
    <property type="entry name" value="crotonase-like"/>
    <property type="match status" value="1"/>
</dbReference>
<dbReference type="EMBL" id="KL198033">
    <property type="protein sequence ID" value="KDQ15244.1"/>
    <property type="molecule type" value="Genomic_DNA"/>
</dbReference>
<dbReference type="InParanoid" id="A0A067MI77"/>
<evidence type="ECO:0000256" key="1">
    <source>
        <dbReference type="ARBA" id="ARBA00005254"/>
    </source>
</evidence>
<evidence type="ECO:0000256" key="2">
    <source>
        <dbReference type="RuleBase" id="RU003707"/>
    </source>
</evidence>
<reference evidence="4" key="1">
    <citation type="journal article" date="2014" name="Proc. Natl. Acad. Sci. U.S.A.">
        <title>Extensive sampling of basidiomycete genomes demonstrates inadequacy of the white-rot/brown-rot paradigm for wood decay fungi.</title>
        <authorList>
            <person name="Riley R."/>
            <person name="Salamov A.A."/>
            <person name="Brown D.W."/>
            <person name="Nagy L.G."/>
            <person name="Floudas D."/>
            <person name="Held B.W."/>
            <person name="Levasseur A."/>
            <person name="Lombard V."/>
            <person name="Morin E."/>
            <person name="Otillar R."/>
            <person name="Lindquist E.A."/>
            <person name="Sun H."/>
            <person name="LaButti K.M."/>
            <person name="Schmutz J."/>
            <person name="Jabbour D."/>
            <person name="Luo H."/>
            <person name="Baker S.E."/>
            <person name="Pisabarro A.G."/>
            <person name="Walton J.D."/>
            <person name="Blanchette R.A."/>
            <person name="Henrissat B."/>
            <person name="Martin F."/>
            <person name="Cullen D."/>
            <person name="Hibbett D.S."/>
            <person name="Grigoriev I.V."/>
        </authorList>
    </citation>
    <scope>NUCLEOTIDE SEQUENCE [LARGE SCALE GENOMIC DNA]</scope>
    <source>
        <strain evidence="4">FD-172 SS1</strain>
    </source>
</reference>
<dbReference type="InterPro" id="IPR018376">
    <property type="entry name" value="Enoyl-CoA_hyd/isom_CS"/>
</dbReference>
<dbReference type="HOGENOM" id="CLU_009834_3_1_1"/>
<dbReference type="Pfam" id="PF00378">
    <property type="entry name" value="ECH_1"/>
    <property type="match status" value="1"/>
</dbReference>
<evidence type="ECO:0008006" key="5">
    <source>
        <dbReference type="Google" id="ProtNLM"/>
    </source>
</evidence>
<dbReference type="GO" id="GO:0004165">
    <property type="term" value="F:delta(3)-delta(2)-enoyl-CoA isomerase activity"/>
    <property type="evidence" value="ECO:0007669"/>
    <property type="project" value="TreeGrafter"/>
</dbReference>